<dbReference type="KEGG" id="blep:AL038_02490"/>
<dbReference type="GO" id="GO:0032259">
    <property type="term" value="P:methylation"/>
    <property type="evidence" value="ECO:0007669"/>
    <property type="project" value="UniProtKB-KW"/>
</dbReference>
<dbReference type="PANTHER" id="PTHR10259">
    <property type="entry name" value="THIOPURINE S-METHYLTRANSFERASE"/>
    <property type="match status" value="1"/>
</dbReference>
<dbReference type="SUPFAM" id="SSF53335">
    <property type="entry name" value="S-adenosyl-L-methionine-dependent methyltransferases"/>
    <property type="match status" value="1"/>
</dbReference>
<feature type="binding site" evidence="9">
    <location>
        <position position="123"/>
    </location>
    <ligand>
        <name>S-adenosyl-L-methionine</name>
        <dbReference type="ChEBI" id="CHEBI:59789"/>
    </ligand>
</feature>
<dbReference type="InterPro" id="IPR022474">
    <property type="entry name" value="Thiopur_S-MeTfrase_Se/Te_detox"/>
</dbReference>
<evidence type="ECO:0000256" key="2">
    <source>
        <dbReference type="ARBA" id="ARBA00004496"/>
    </source>
</evidence>
<evidence type="ECO:0000256" key="6">
    <source>
        <dbReference type="ARBA" id="ARBA00022603"/>
    </source>
</evidence>
<dbReference type="Proteomes" id="UP000234271">
    <property type="component" value="Chromosome"/>
</dbReference>
<comment type="similarity">
    <text evidence="3 9">Belongs to the class I-like SAM-binding methyltransferase superfamily. TPMT family.</text>
</comment>
<proteinExistence type="inferred from homology"/>
<feature type="binding site" evidence="9">
    <location>
        <position position="10"/>
    </location>
    <ligand>
        <name>S-adenosyl-L-methionine</name>
        <dbReference type="ChEBI" id="CHEBI:59789"/>
    </ligand>
</feature>
<keyword evidence="8 9" id="KW-0949">S-adenosyl-L-methionine</keyword>
<evidence type="ECO:0000313" key="10">
    <source>
        <dbReference type="EMBL" id="AUI67866.1"/>
    </source>
</evidence>
<protein>
    <recommendedName>
        <fullName evidence="4 9">Thiopurine S-methyltransferase</fullName>
        <ecNumber evidence="4 9">2.1.1.67</ecNumber>
    </recommendedName>
    <alternativeName>
        <fullName evidence="9">Thiopurine methyltransferase</fullName>
    </alternativeName>
</protein>
<dbReference type="STRING" id="288004.AL038_02490"/>
<evidence type="ECO:0000313" key="11">
    <source>
        <dbReference type="Proteomes" id="UP000234271"/>
    </source>
</evidence>
<dbReference type="PROSITE" id="PS51585">
    <property type="entry name" value="SAM_MT_TPMT"/>
    <property type="match status" value="1"/>
</dbReference>
<name>A0A2N9YBN2_9GAMM</name>
<dbReference type="InterPro" id="IPR025835">
    <property type="entry name" value="Thiopurine_S-MeTrfase"/>
</dbReference>
<evidence type="ECO:0000256" key="8">
    <source>
        <dbReference type="ARBA" id="ARBA00022691"/>
    </source>
</evidence>
<dbReference type="AlphaFoldDB" id="A0A2N9YBN2"/>
<dbReference type="InterPro" id="IPR029063">
    <property type="entry name" value="SAM-dependent_MTases_sf"/>
</dbReference>
<keyword evidence="7 9" id="KW-0808">Transferase</keyword>
<sequence>MNAEFWHKRWERNQIGFHQTEINTHLQTYWQALNLPKGASVFVPLCGKSLDMLWLLEQGYRVLGIELSKVAVRDFFTENNLTPTVTTYKTFNRWAMDEIEILCGDFFHLTPTELQTCTAIYDRASLVALPPEMRNDYAQQLATLFPTNTQILLVTFEYSQAEMQGPPFAVHADEVTQLYQQHFTIEQVAHTDILNENPRFQKLGVTQMQESVYLLRKK</sequence>
<feature type="binding site" evidence="9">
    <location>
        <position position="45"/>
    </location>
    <ligand>
        <name>S-adenosyl-L-methionine</name>
        <dbReference type="ChEBI" id="CHEBI:59789"/>
    </ligand>
</feature>
<dbReference type="HAMAP" id="MF_00812">
    <property type="entry name" value="Thiopur_methtran"/>
    <property type="match status" value="1"/>
</dbReference>
<evidence type="ECO:0000256" key="5">
    <source>
        <dbReference type="ARBA" id="ARBA00022490"/>
    </source>
</evidence>
<evidence type="ECO:0000256" key="7">
    <source>
        <dbReference type="ARBA" id="ARBA00022679"/>
    </source>
</evidence>
<comment type="subcellular location">
    <subcellularLocation>
        <location evidence="2 9">Cytoplasm</location>
    </subcellularLocation>
</comment>
<dbReference type="Pfam" id="PF05724">
    <property type="entry name" value="TPMT"/>
    <property type="match status" value="1"/>
</dbReference>
<evidence type="ECO:0000256" key="9">
    <source>
        <dbReference type="HAMAP-Rule" id="MF_00812"/>
    </source>
</evidence>
<dbReference type="NCBIfam" id="NF009732">
    <property type="entry name" value="PRK13255.1"/>
    <property type="match status" value="1"/>
</dbReference>
<dbReference type="GO" id="GO:0008119">
    <property type="term" value="F:thiopurine S-methyltransferase activity"/>
    <property type="evidence" value="ECO:0007669"/>
    <property type="project" value="UniProtKB-UniRule"/>
</dbReference>
<evidence type="ECO:0000256" key="1">
    <source>
        <dbReference type="ARBA" id="ARBA00000903"/>
    </source>
</evidence>
<dbReference type="OrthoDB" id="9778208at2"/>
<dbReference type="EMBL" id="CP018889">
    <property type="protein sequence ID" value="AUI67866.1"/>
    <property type="molecule type" value="Genomic_DNA"/>
</dbReference>
<dbReference type="GO" id="GO:0005737">
    <property type="term" value="C:cytoplasm"/>
    <property type="evidence" value="ECO:0007669"/>
    <property type="project" value="UniProtKB-SubCell"/>
</dbReference>
<evidence type="ECO:0000256" key="4">
    <source>
        <dbReference type="ARBA" id="ARBA00011905"/>
    </source>
</evidence>
<dbReference type="GO" id="GO:0010038">
    <property type="term" value="P:response to metal ion"/>
    <property type="evidence" value="ECO:0007669"/>
    <property type="project" value="InterPro"/>
</dbReference>
<keyword evidence="6 9" id="KW-0489">Methyltransferase</keyword>
<feature type="binding site" evidence="9">
    <location>
        <position position="66"/>
    </location>
    <ligand>
        <name>S-adenosyl-L-methionine</name>
        <dbReference type="ChEBI" id="CHEBI:59789"/>
    </ligand>
</feature>
<dbReference type="EC" id="2.1.1.67" evidence="4 9"/>
<keyword evidence="5 9" id="KW-0963">Cytoplasm</keyword>
<dbReference type="Gene3D" id="3.40.50.150">
    <property type="entry name" value="Vaccinia Virus protein VP39"/>
    <property type="match status" value="1"/>
</dbReference>
<gene>
    <name evidence="9" type="primary">tpm</name>
    <name evidence="10" type="ORF">BLE401_03555</name>
</gene>
<dbReference type="RefSeq" id="WP_062148523.1">
    <property type="nucleotide sequence ID" value="NZ_CP012373.2"/>
</dbReference>
<accession>A0A2N9YBN2</accession>
<comment type="catalytic activity">
    <reaction evidence="1 9">
        <text>S-adenosyl-L-methionine + a thiopurine = S-adenosyl-L-homocysteine + a thiopurine S-methylether.</text>
        <dbReference type="EC" id="2.1.1.67"/>
    </reaction>
</comment>
<keyword evidence="11" id="KW-1185">Reference proteome</keyword>
<reference evidence="11" key="1">
    <citation type="submission" date="2016-12" db="EMBL/GenBank/DDBJ databases">
        <title>Complete Genome Sequence of Beggiatoa leptomitiformis D-401.</title>
        <authorList>
            <person name="Fomenkov A."/>
            <person name="Vincze T."/>
            <person name="Grabovich M."/>
            <person name="Anton B.P."/>
            <person name="Dubinina G."/>
            <person name="Orlova M."/>
            <person name="Belousova E."/>
            <person name="Roberts R.J."/>
        </authorList>
    </citation>
    <scope>NUCLEOTIDE SEQUENCE [LARGE SCALE GENOMIC DNA]</scope>
    <source>
        <strain evidence="11">D-401</strain>
    </source>
</reference>
<dbReference type="NCBIfam" id="TIGR03840">
    <property type="entry name" value="TMPT_Se_Te"/>
    <property type="match status" value="1"/>
</dbReference>
<evidence type="ECO:0000256" key="3">
    <source>
        <dbReference type="ARBA" id="ARBA00008145"/>
    </source>
</evidence>
<organism evidence="10 11">
    <name type="scientific">Beggiatoa leptomitoformis</name>
    <dbReference type="NCBI Taxonomy" id="288004"/>
    <lineage>
        <taxon>Bacteria</taxon>
        <taxon>Pseudomonadati</taxon>
        <taxon>Pseudomonadota</taxon>
        <taxon>Gammaproteobacteria</taxon>
        <taxon>Thiotrichales</taxon>
        <taxon>Thiotrichaceae</taxon>
        <taxon>Beggiatoa</taxon>
    </lineage>
</organism>
<dbReference type="InterPro" id="IPR008854">
    <property type="entry name" value="TPMT"/>
</dbReference>
<dbReference type="PIRSF" id="PIRSF023956">
    <property type="entry name" value="Thiopurine_S-methyltransferase"/>
    <property type="match status" value="1"/>
</dbReference>
<dbReference type="PANTHER" id="PTHR10259:SF11">
    <property type="entry name" value="THIOPURINE S-METHYLTRANSFERASE"/>
    <property type="match status" value="1"/>
</dbReference>
<dbReference type="FunFam" id="3.40.50.150:FF:000101">
    <property type="entry name" value="Thiopurine S-methyltransferase"/>
    <property type="match status" value="1"/>
</dbReference>